<keyword evidence="4" id="KW-0648">Protein biosynthesis</keyword>
<dbReference type="InterPro" id="IPR002376">
    <property type="entry name" value="Formyl_transf_N"/>
</dbReference>
<dbReference type="NCBIfam" id="TIGR00460">
    <property type="entry name" value="fmt"/>
    <property type="match status" value="1"/>
</dbReference>
<organism evidence="7">
    <name type="scientific">marine metagenome</name>
    <dbReference type="NCBI Taxonomy" id="408172"/>
    <lineage>
        <taxon>unclassified sequences</taxon>
        <taxon>metagenomes</taxon>
        <taxon>ecological metagenomes</taxon>
    </lineage>
</organism>
<evidence type="ECO:0000259" key="6">
    <source>
        <dbReference type="Pfam" id="PF02911"/>
    </source>
</evidence>
<dbReference type="AlphaFoldDB" id="A0A381WWQ4"/>
<dbReference type="InterPro" id="IPR036477">
    <property type="entry name" value="Formyl_transf_N_sf"/>
</dbReference>
<evidence type="ECO:0000256" key="4">
    <source>
        <dbReference type="ARBA" id="ARBA00022917"/>
    </source>
</evidence>
<dbReference type="Pfam" id="PF02911">
    <property type="entry name" value="Formyl_trans_C"/>
    <property type="match status" value="1"/>
</dbReference>
<dbReference type="GO" id="GO:0004479">
    <property type="term" value="F:methionyl-tRNA formyltransferase activity"/>
    <property type="evidence" value="ECO:0007669"/>
    <property type="project" value="UniProtKB-EC"/>
</dbReference>
<comment type="similarity">
    <text evidence="1">Belongs to the Fmt family.</text>
</comment>
<evidence type="ECO:0000256" key="2">
    <source>
        <dbReference type="ARBA" id="ARBA00012261"/>
    </source>
</evidence>
<dbReference type="CDD" id="cd08646">
    <property type="entry name" value="FMT_core_Met-tRNA-FMT_N"/>
    <property type="match status" value="1"/>
</dbReference>
<dbReference type="PANTHER" id="PTHR11138">
    <property type="entry name" value="METHIONYL-TRNA FORMYLTRANSFERASE"/>
    <property type="match status" value="1"/>
</dbReference>
<accession>A0A381WWQ4</accession>
<feature type="domain" description="Formyl transferase C-terminal" evidence="6">
    <location>
        <begin position="198"/>
        <end position="290"/>
    </location>
</feature>
<evidence type="ECO:0000256" key="3">
    <source>
        <dbReference type="ARBA" id="ARBA00022679"/>
    </source>
</evidence>
<dbReference type="InterPro" id="IPR005793">
    <property type="entry name" value="Formyl_trans_C"/>
</dbReference>
<evidence type="ECO:0000256" key="1">
    <source>
        <dbReference type="ARBA" id="ARBA00010699"/>
    </source>
</evidence>
<gene>
    <name evidence="7" type="ORF">METZ01_LOCUS109823</name>
</gene>
<evidence type="ECO:0000259" key="5">
    <source>
        <dbReference type="Pfam" id="PF00551"/>
    </source>
</evidence>
<dbReference type="Pfam" id="PF00551">
    <property type="entry name" value="Formyl_trans_N"/>
    <property type="match status" value="1"/>
</dbReference>
<dbReference type="SUPFAM" id="SSF50486">
    <property type="entry name" value="FMT C-terminal domain-like"/>
    <property type="match status" value="1"/>
</dbReference>
<dbReference type="InterPro" id="IPR005794">
    <property type="entry name" value="Fmt"/>
</dbReference>
<dbReference type="PANTHER" id="PTHR11138:SF5">
    <property type="entry name" value="METHIONYL-TRNA FORMYLTRANSFERASE, MITOCHONDRIAL"/>
    <property type="match status" value="1"/>
</dbReference>
<dbReference type="InterPro" id="IPR041711">
    <property type="entry name" value="Met-tRNA-FMT_N"/>
</dbReference>
<dbReference type="InterPro" id="IPR044135">
    <property type="entry name" value="Met-tRNA-FMT_C"/>
</dbReference>
<dbReference type="EC" id="2.1.2.9" evidence="2"/>
<dbReference type="EMBL" id="UINC01013144">
    <property type="protein sequence ID" value="SVA56969.1"/>
    <property type="molecule type" value="Genomic_DNA"/>
</dbReference>
<reference evidence="7" key="1">
    <citation type="submission" date="2018-05" db="EMBL/GenBank/DDBJ databases">
        <authorList>
            <person name="Lanie J.A."/>
            <person name="Ng W.-L."/>
            <person name="Kazmierczak K.M."/>
            <person name="Andrzejewski T.M."/>
            <person name="Davidsen T.M."/>
            <person name="Wayne K.J."/>
            <person name="Tettelin H."/>
            <person name="Glass J.I."/>
            <person name="Rusch D."/>
            <person name="Podicherti R."/>
            <person name="Tsui H.-C.T."/>
            <person name="Winkler M.E."/>
        </authorList>
    </citation>
    <scope>NUCLEOTIDE SEQUENCE</scope>
</reference>
<name>A0A381WWQ4_9ZZZZ</name>
<evidence type="ECO:0000313" key="7">
    <source>
        <dbReference type="EMBL" id="SVA56969.1"/>
    </source>
</evidence>
<dbReference type="Gene3D" id="3.40.50.12230">
    <property type="match status" value="1"/>
</dbReference>
<proteinExistence type="inferred from homology"/>
<dbReference type="CDD" id="cd08704">
    <property type="entry name" value="Met_tRNA_FMT_C"/>
    <property type="match status" value="1"/>
</dbReference>
<protein>
    <recommendedName>
        <fullName evidence="2">methionyl-tRNA formyltransferase</fullName>
        <ecNumber evidence="2">2.1.2.9</ecNumber>
    </recommendedName>
</protein>
<feature type="domain" description="Formyl transferase N-terminal" evidence="5">
    <location>
        <begin position="13"/>
        <end position="172"/>
    </location>
</feature>
<dbReference type="InterPro" id="IPR011034">
    <property type="entry name" value="Formyl_transferase-like_C_sf"/>
</dbReference>
<dbReference type="SUPFAM" id="SSF53328">
    <property type="entry name" value="Formyltransferase"/>
    <property type="match status" value="1"/>
</dbReference>
<sequence length="300" mass="33776">MGTPEISKVYLQSLIDHKYNVIATYTQPPRKQGRGMFMQKSPVHELSLEHNIPVYHPKNFASLESIDELKKLKPDLVVIMGYGLLLPKSILQIPLYGCINIHVSLLPRWRGAAPIEHAILNGDEKTGVSIFLLEEKLDAGPIIATQEININKNINKGDLTSELNILGTVLLINTLPDLLDNKISVQKQDETYATYAKKITPELRRINFNNEVNTVYNQIRAFAPKPSAWLTVNNERFNIIKCSMKICEAEASTIMNRQFHIGCKNGIIIPEIIQREGKKSMKIGEFLKGFAFDVGQKVNG</sequence>
<keyword evidence="3" id="KW-0808">Transferase</keyword>
<dbReference type="HAMAP" id="MF_00182">
    <property type="entry name" value="Formyl_trans"/>
    <property type="match status" value="1"/>
</dbReference>